<dbReference type="PANTHER" id="PTHR46030">
    <property type="entry name" value="ALPHA-KETOGLUTARATE-DEPENDENT DIOXYGENASE ALKB HOMOLOG 6"/>
    <property type="match status" value="1"/>
</dbReference>
<dbReference type="AlphaFoldDB" id="A0A1G4THD2"/>
<dbReference type="Pfam" id="PF13532">
    <property type="entry name" value="2OG-FeII_Oxy_2"/>
    <property type="match status" value="1"/>
</dbReference>
<dbReference type="InterPro" id="IPR037151">
    <property type="entry name" value="AlkB-like_sf"/>
</dbReference>
<gene>
    <name evidence="7" type="ORF">SAMN02927928_3572</name>
</gene>
<keyword evidence="3" id="KW-0223">Dioxygenase</keyword>
<name>A0A1G4THD2_9CAUL</name>
<evidence type="ECO:0000313" key="8">
    <source>
        <dbReference type="Proteomes" id="UP000199150"/>
    </source>
</evidence>
<keyword evidence="5" id="KW-0408">Iron</keyword>
<keyword evidence="2" id="KW-0479">Metal-binding</keyword>
<proteinExistence type="inferred from homology"/>
<dbReference type="EMBL" id="FMTS01000008">
    <property type="protein sequence ID" value="SCW80697.1"/>
    <property type="molecule type" value="Genomic_DNA"/>
</dbReference>
<dbReference type="InterPro" id="IPR032862">
    <property type="entry name" value="ALKBH6"/>
</dbReference>
<sequence>MPALPSLSLFEDELISGLDYVDDYITPSEEEALIGEIDKQPWSMELLRRRQWYGWAPDDTAYGAPDEYRPQPMPDWLRWLAARLHADGIFQGVPERALVNEYHPGQGIGAHKDRDAERIKSVAIISLGSPIMMDFTRLGHAPRAQYLYPRSRLTMQGEAREKWMHGITGRKTDKVGGLILPRQRRLSVTFRYVSP</sequence>
<dbReference type="OrthoDB" id="278699at2"/>
<evidence type="ECO:0000256" key="2">
    <source>
        <dbReference type="ARBA" id="ARBA00022723"/>
    </source>
</evidence>
<evidence type="ECO:0000259" key="6">
    <source>
        <dbReference type="PROSITE" id="PS51471"/>
    </source>
</evidence>
<reference evidence="8" key="1">
    <citation type="submission" date="2016-10" db="EMBL/GenBank/DDBJ databases">
        <authorList>
            <person name="Varghese N."/>
            <person name="Submissions S."/>
        </authorList>
    </citation>
    <scope>NUCLEOTIDE SEQUENCE [LARGE SCALE GENOMIC DNA]</scope>
    <source>
        <strain evidence="8">CGMCC 1.3431</strain>
    </source>
</reference>
<evidence type="ECO:0000256" key="5">
    <source>
        <dbReference type="ARBA" id="ARBA00023004"/>
    </source>
</evidence>
<feature type="domain" description="Fe2OG dioxygenase" evidence="6">
    <location>
        <begin position="93"/>
        <end position="194"/>
    </location>
</feature>
<keyword evidence="4" id="KW-0560">Oxidoreductase</keyword>
<dbReference type="GO" id="GO:0046872">
    <property type="term" value="F:metal ion binding"/>
    <property type="evidence" value="ECO:0007669"/>
    <property type="project" value="UniProtKB-KW"/>
</dbReference>
<dbReference type="RefSeq" id="WP_090650514.1">
    <property type="nucleotide sequence ID" value="NZ_CBCRYE010000002.1"/>
</dbReference>
<protein>
    <submittedName>
        <fullName evidence="7">2OG-Fe(II) oxygenase superfamily protein</fullName>
    </submittedName>
</protein>
<comment type="similarity">
    <text evidence="1">Belongs to the alkB family.</text>
</comment>
<dbReference type="Proteomes" id="UP000199150">
    <property type="component" value="Unassembled WGS sequence"/>
</dbReference>
<dbReference type="SUPFAM" id="SSF51197">
    <property type="entry name" value="Clavaminate synthase-like"/>
    <property type="match status" value="1"/>
</dbReference>
<keyword evidence="8" id="KW-1185">Reference proteome</keyword>
<organism evidence="7 8">
    <name type="scientific">Asticcacaulis taihuensis</name>
    <dbReference type="NCBI Taxonomy" id="260084"/>
    <lineage>
        <taxon>Bacteria</taxon>
        <taxon>Pseudomonadati</taxon>
        <taxon>Pseudomonadota</taxon>
        <taxon>Alphaproteobacteria</taxon>
        <taxon>Caulobacterales</taxon>
        <taxon>Caulobacteraceae</taxon>
        <taxon>Asticcacaulis</taxon>
    </lineage>
</organism>
<dbReference type="STRING" id="260084.SAMN02927928_3572"/>
<evidence type="ECO:0000256" key="3">
    <source>
        <dbReference type="ARBA" id="ARBA00022964"/>
    </source>
</evidence>
<dbReference type="InterPro" id="IPR027450">
    <property type="entry name" value="AlkB-like"/>
</dbReference>
<evidence type="ECO:0000313" key="7">
    <source>
        <dbReference type="EMBL" id="SCW80697.1"/>
    </source>
</evidence>
<dbReference type="InterPro" id="IPR005123">
    <property type="entry name" value="Oxoglu/Fe-dep_dioxygenase_dom"/>
</dbReference>
<dbReference type="GO" id="GO:0051213">
    <property type="term" value="F:dioxygenase activity"/>
    <property type="evidence" value="ECO:0007669"/>
    <property type="project" value="UniProtKB-KW"/>
</dbReference>
<dbReference type="Gene3D" id="2.60.120.590">
    <property type="entry name" value="Alpha-ketoglutarate-dependent dioxygenase AlkB-like"/>
    <property type="match status" value="1"/>
</dbReference>
<accession>A0A1G4THD2</accession>
<evidence type="ECO:0000256" key="1">
    <source>
        <dbReference type="ARBA" id="ARBA00007879"/>
    </source>
</evidence>
<dbReference type="PROSITE" id="PS51471">
    <property type="entry name" value="FE2OG_OXY"/>
    <property type="match status" value="1"/>
</dbReference>
<evidence type="ECO:0000256" key="4">
    <source>
        <dbReference type="ARBA" id="ARBA00023002"/>
    </source>
</evidence>
<dbReference type="PANTHER" id="PTHR46030:SF1">
    <property type="entry name" value="ALPHA-KETOGLUTARATE-DEPENDENT DIOXYGENASE ALKB HOMOLOG 6"/>
    <property type="match status" value="1"/>
</dbReference>